<proteinExistence type="predicted"/>
<protein>
    <submittedName>
        <fullName evidence="1">Uncharacterized protein</fullName>
    </submittedName>
</protein>
<dbReference type="Proteomes" id="UP000441080">
    <property type="component" value="Unassembled WGS sequence"/>
</dbReference>
<evidence type="ECO:0000313" key="1">
    <source>
        <dbReference type="EMBL" id="GCL58005.1"/>
    </source>
</evidence>
<name>A0AAD3AY53_MICAE</name>
<reference evidence="1 2" key="1">
    <citation type="submission" date="2019-02" db="EMBL/GenBank/DDBJ databases">
        <title>Draft genome sequence of Arthrospira platensis NIES-3807.</title>
        <authorList>
            <person name="Yamaguchi H."/>
            <person name="Suzuki S."/>
            <person name="Kawachi M."/>
        </authorList>
    </citation>
    <scope>NUCLEOTIDE SEQUENCE [LARGE SCALE GENOMIC DNA]</scope>
    <source>
        <strain evidence="1 2">NIES-3807</strain>
    </source>
</reference>
<comment type="caution">
    <text evidence="1">The sequence shown here is derived from an EMBL/GenBank/DDBJ whole genome shotgun (WGS) entry which is preliminary data.</text>
</comment>
<dbReference type="EMBL" id="BJCK01000012">
    <property type="protein sequence ID" value="GCL58005.1"/>
    <property type="molecule type" value="Genomic_DNA"/>
</dbReference>
<organism evidence="1 2">
    <name type="scientific">Microcystis aeruginosa NIES-3807</name>
    <dbReference type="NCBI Taxonomy" id="2517785"/>
    <lineage>
        <taxon>Bacteria</taxon>
        <taxon>Bacillati</taxon>
        <taxon>Cyanobacteriota</taxon>
        <taxon>Cyanophyceae</taxon>
        <taxon>Oscillatoriophycideae</taxon>
        <taxon>Chroococcales</taxon>
        <taxon>Microcystaceae</taxon>
        <taxon>Microcystis</taxon>
    </lineage>
</organism>
<dbReference type="AlphaFoldDB" id="A0AAD3AY53"/>
<accession>A0AAD3AY53</accession>
<gene>
    <name evidence="1" type="ORF">NIES3807_11680</name>
</gene>
<evidence type="ECO:0000313" key="2">
    <source>
        <dbReference type="Proteomes" id="UP000441080"/>
    </source>
</evidence>
<sequence>MPPYRTITSNEEPENPYLGCCMEKIRLVYNWCGSHRRRVRSLMWLLLLVEQ</sequence>